<evidence type="ECO:0000256" key="1">
    <source>
        <dbReference type="ARBA" id="ARBA00023172"/>
    </source>
</evidence>
<protein>
    <submittedName>
        <fullName evidence="3">Integrase</fullName>
    </submittedName>
</protein>
<dbReference type="Gene3D" id="1.10.443.10">
    <property type="entry name" value="Intergrase catalytic core"/>
    <property type="match status" value="1"/>
</dbReference>
<dbReference type="GO" id="GO:0006310">
    <property type="term" value="P:DNA recombination"/>
    <property type="evidence" value="ECO:0007669"/>
    <property type="project" value="UniProtKB-KW"/>
</dbReference>
<gene>
    <name evidence="3" type="ORF">HNP63_001044</name>
</gene>
<organism evidence="3 4">
    <name type="scientific">Borreliella afzelii</name>
    <name type="common">Borrelia afzelii</name>
    <dbReference type="NCBI Taxonomy" id="29518"/>
    <lineage>
        <taxon>Bacteria</taxon>
        <taxon>Pseudomonadati</taxon>
        <taxon>Spirochaetota</taxon>
        <taxon>Spirochaetia</taxon>
        <taxon>Spirochaetales</taxon>
        <taxon>Borreliaceae</taxon>
        <taxon>Borreliella</taxon>
    </lineage>
</organism>
<dbReference type="Pfam" id="PF00589">
    <property type="entry name" value="Phage_integrase"/>
    <property type="match status" value="1"/>
</dbReference>
<dbReference type="InterPro" id="IPR013762">
    <property type="entry name" value="Integrase-like_cat_sf"/>
</dbReference>
<proteinExistence type="predicted"/>
<keyword evidence="1" id="KW-0233">DNA recombination</keyword>
<dbReference type="EMBL" id="JACHGM010000006">
    <property type="protein sequence ID" value="MBB5141623.1"/>
    <property type="molecule type" value="Genomic_DNA"/>
</dbReference>
<comment type="caution">
    <text evidence="3">The sequence shown here is derived from an EMBL/GenBank/DDBJ whole genome shotgun (WGS) entry which is preliminary data.</text>
</comment>
<evidence type="ECO:0000313" key="3">
    <source>
        <dbReference type="EMBL" id="MBB5141623.1"/>
    </source>
</evidence>
<evidence type="ECO:0000259" key="2">
    <source>
        <dbReference type="Pfam" id="PF00589"/>
    </source>
</evidence>
<sequence>MGKGKKDRVIFCSPEFFKELKSMNAKFNLKVNIYVFLSSTGSKVDINTLQKMIKSKCIKLGFKKRVYFHLFRHTYLTKIYIQEYNIMYHKNKEYSSEKERSKYLSFVL</sequence>
<accession>A0AB34Z2V1</accession>
<feature type="domain" description="Tyr recombinase" evidence="2">
    <location>
        <begin position="1"/>
        <end position="86"/>
    </location>
</feature>
<dbReference type="GO" id="GO:0003677">
    <property type="term" value="F:DNA binding"/>
    <property type="evidence" value="ECO:0007669"/>
    <property type="project" value="InterPro"/>
</dbReference>
<dbReference type="InterPro" id="IPR011010">
    <property type="entry name" value="DNA_brk_join_enz"/>
</dbReference>
<evidence type="ECO:0000313" key="4">
    <source>
        <dbReference type="Proteomes" id="UP000529652"/>
    </source>
</evidence>
<reference evidence="3 4" key="1">
    <citation type="submission" date="2020-08" db="EMBL/GenBank/DDBJ databases">
        <title>Genomic Encyclopedia of Type Strains, Phase IV (KMG-IV): sequencing the most valuable type-strain genomes for metagenomic binning, comparative biology and taxonomic classification.</title>
        <authorList>
            <person name="Goeker M."/>
        </authorList>
    </citation>
    <scope>NUCLEOTIDE SEQUENCE [LARGE SCALE GENOMIC DNA]</scope>
    <source>
        <strain evidence="3 4">DSM 10508</strain>
    </source>
</reference>
<dbReference type="Proteomes" id="UP000529652">
    <property type="component" value="Unassembled WGS sequence"/>
</dbReference>
<dbReference type="AlphaFoldDB" id="A0AB34Z2V1"/>
<name>A0AB34Z2V1_BORAF</name>
<dbReference type="SUPFAM" id="SSF56349">
    <property type="entry name" value="DNA breaking-rejoining enzymes"/>
    <property type="match status" value="1"/>
</dbReference>
<dbReference type="GO" id="GO:0015074">
    <property type="term" value="P:DNA integration"/>
    <property type="evidence" value="ECO:0007669"/>
    <property type="project" value="InterPro"/>
</dbReference>
<dbReference type="InterPro" id="IPR002104">
    <property type="entry name" value="Integrase_catalytic"/>
</dbReference>